<keyword evidence="3" id="KW-0731">Sigma factor</keyword>
<sequence length="170" mass="18723">MTDWAIRQTGWASLHARIRRLTGRHDSEDLLQTALLHILERGHTGIANTEAYVLRAARNLAIDEYRRERRDSLVSLVSLVSLPPEQADSIACPLPLPDAVVLGRQQLARLSAAFAALDARTARIFLMHRLDHLPYRTIAAQLGVSVSTVEKQISKALCVLTTALLDGDAA</sequence>
<accession>A0A7W4P419</accession>
<dbReference type="InterPro" id="IPR007627">
    <property type="entry name" value="RNA_pol_sigma70_r2"/>
</dbReference>
<evidence type="ECO:0000256" key="1">
    <source>
        <dbReference type="ARBA" id="ARBA00010641"/>
    </source>
</evidence>
<dbReference type="EMBL" id="JABEQE010000013">
    <property type="protein sequence ID" value="MBB2173280.1"/>
    <property type="molecule type" value="Genomic_DNA"/>
</dbReference>
<evidence type="ECO:0000256" key="3">
    <source>
        <dbReference type="ARBA" id="ARBA00023082"/>
    </source>
</evidence>
<evidence type="ECO:0000256" key="4">
    <source>
        <dbReference type="ARBA" id="ARBA00023163"/>
    </source>
</evidence>
<dbReference type="PANTHER" id="PTHR43133">
    <property type="entry name" value="RNA POLYMERASE ECF-TYPE SIGMA FACTO"/>
    <property type="match status" value="1"/>
</dbReference>
<dbReference type="InterPro" id="IPR013325">
    <property type="entry name" value="RNA_pol_sigma_r2"/>
</dbReference>
<gene>
    <name evidence="7" type="ORF">HLH35_14330</name>
</gene>
<evidence type="ECO:0000259" key="6">
    <source>
        <dbReference type="Pfam" id="PF08281"/>
    </source>
</evidence>
<dbReference type="Proteomes" id="UP000577891">
    <property type="component" value="Unassembled WGS sequence"/>
</dbReference>
<dbReference type="InterPro" id="IPR013249">
    <property type="entry name" value="RNA_pol_sigma70_r4_t2"/>
</dbReference>
<evidence type="ECO:0000313" key="8">
    <source>
        <dbReference type="Proteomes" id="UP000577891"/>
    </source>
</evidence>
<organism evidence="7 8">
    <name type="scientific">Gluconacetobacter asukensis</name>
    <dbReference type="NCBI Taxonomy" id="1017181"/>
    <lineage>
        <taxon>Bacteria</taxon>
        <taxon>Pseudomonadati</taxon>
        <taxon>Pseudomonadota</taxon>
        <taxon>Alphaproteobacteria</taxon>
        <taxon>Acetobacterales</taxon>
        <taxon>Acetobacteraceae</taxon>
        <taxon>Gluconacetobacter</taxon>
    </lineage>
</organism>
<dbReference type="SUPFAM" id="SSF88659">
    <property type="entry name" value="Sigma3 and sigma4 domains of RNA polymerase sigma factors"/>
    <property type="match status" value="1"/>
</dbReference>
<evidence type="ECO:0000259" key="5">
    <source>
        <dbReference type="Pfam" id="PF04542"/>
    </source>
</evidence>
<dbReference type="Pfam" id="PF08281">
    <property type="entry name" value="Sigma70_r4_2"/>
    <property type="match status" value="1"/>
</dbReference>
<reference evidence="7 8" key="1">
    <citation type="submission" date="2020-04" db="EMBL/GenBank/DDBJ databases">
        <title>Description of novel Gluconacetobacter.</title>
        <authorList>
            <person name="Sombolestani A."/>
        </authorList>
    </citation>
    <scope>NUCLEOTIDE SEQUENCE [LARGE SCALE GENOMIC DNA]</scope>
    <source>
        <strain evidence="7 8">LMG 27724</strain>
    </source>
</reference>
<feature type="domain" description="RNA polymerase sigma-70 region 2" evidence="5">
    <location>
        <begin position="14"/>
        <end position="70"/>
    </location>
</feature>
<evidence type="ECO:0000313" key="7">
    <source>
        <dbReference type="EMBL" id="MBB2173280.1"/>
    </source>
</evidence>
<dbReference type="Gene3D" id="1.10.10.10">
    <property type="entry name" value="Winged helix-like DNA-binding domain superfamily/Winged helix DNA-binding domain"/>
    <property type="match status" value="1"/>
</dbReference>
<dbReference type="InterPro" id="IPR014284">
    <property type="entry name" value="RNA_pol_sigma-70_dom"/>
</dbReference>
<dbReference type="AlphaFoldDB" id="A0A7W4P419"/>
<comment type="similarity">
    <text evidence="1">Belongs to the sigma-70 factor family. ECF subfamily.</text>
</comment>
<keyword evidence="2" id="KW-0805">Transcription regulation</keyword>
<feature type="domain" description="RNA polymerase sigma factor 70 region 4 type 2" evidence="6">
    <location>
        <begin position="109"/>
        <end position="157"/>
    </location>
</feature>
<comment type="caution">
    <text evidence="7">The sequence shown here is derived from an EMBL/GenBank/DDBJ whole genome shotgun (WGS) entry which is preliminary data.</text>
</comment>
<dbReference type="Pfam" id="PF04542">
    <property type="entry name" value="Sigma70_r2"/>
    <property type="match status" value="1"/>
</dbReference>
<dbReference type="InterPro" id="IPR013324">
    <property type="entry name" value="RNA_pol_sigma_r3/r4-like"/>
</dbReference>
<dbReference type="GO" id="GO:0003677">
    <property type="term" value="F:DNA binding"/>
    <property type="evidence" value="ECO:0007669"/>
    <property type="project" value="InterPro"/>
</dbReference>
<name>A0A7W4P419_9PROT</name>
<dbReference type="SUPFAM" id="SSF88946">
    <property type="entry name" value="Sigma2 domain of RNA polymerase sigma factors"/>
    <property type="match status" value="1"/>
</dbReference>
<dbReference type="InterPro" id="IPR036388">
    <property type="entry name" value="WH-like_DNA-bd_sf"/>
</dbReference>
<protein>
    <submittedName>
        <fullName evidence="7">Sigma-70 family RNA polymerase sigma factor</fullName>
    </submittedName>
</protein>
<dbReference type="RefSeq" id="WP_182979788.1">
    <property type="nucleotide sequence ID" value="NZ_BAABGB010000018.1"/>
</dbReference>
<evidence type="ECO:0000256" key="2">
    <source>
        <dbReference type="ARBA" id="ARBA00023015"/>
    </source>
</evidence>
<dbReference type="GO" id="GO:0006352">
    <property type="term" value="P:DNA-templated transcription initiation"/>
    <property type="evidence" value="ECO:0007669"/>
    <property type="project" value="InterPro"/>
</dbReference>
<keyword evidence="4" id="KW-0804">Transcription</keyword>
<proteinExistence type="inferred from homology"/>
<dbReference type="NCBIfam" id="TIGR02937">
    <property type="entry name" value="sigma70-ECF"/>
    <property type="match status" value="1"/>
</dbReference>
<dbReference type="InterPro" id="IPR039425">
    <property type="entry name" value="RNA_pol_sigma-70-like"/>
</dbReference>
<dbReference type="PANTHER" id="PTHR43133:SF63">
    <property type="entry name" value="RNA POLYMERASE SIGMA FACTOR FECI-RELATED"/>
    <property type="match status" value="1"/>
</dbReference>
<dbReference type="GO" id="GO:0016987">
    <property type="term" value="F:sigma factor activity"/>
    <property type="evidence" value="ECO:0007669"/>
    <property type="project" value="UniProtKB-KW"/>
</dbReference>
<dbReference type="Gene3D" id="1.10.1740.10">
    <property type="match status" value="1"/>
</dbReference>
<keyword evidence="8" id="KW-1185">Reference proteome</keyword>